<dbReference type="InterPro" id="IPR036961">
    <property type="entry name" value="Kinesin_motor_dom_sf"/>
</dbReference>
<dbReference type="GO" id="GO:0005524">
    <property type="term" value="F:ATP binding"/>
    <property type="evidence" value="ECO:0007669"/>
    <property type="project" value="InterPro"/>
</dbReference>
<comment type="similarity">
    <text evidence="1">Belongs to the TRAFAC class myosin-kinesin ATPase superfamily. Kinesin family.</text>
</comment>
<dbReference type="EMBL" id="SPLM01000109">
    <property type="protein sequence ID" value="TMW59420.1"/>
    <property type="molecule type" value="Genomic_DNA"/>
</dbReference>
<evidence type="ECO:0000313" key="5">
    <source>
        <dbReference type="Proteomes" id="UP000794436"/>
    </source>
</evidence>
<dbReference type="InterPro" id="IPR027640">
    <property type="entry name" value="Kinesin-like_fam"/>
</dbReference>
<evidence type="ECO:0000256" key="1">
    <source>
        <dbReference type="PROSITE-ProRule" id="PRU00283"/>
    </source>
</evidence>
<feature type="region of interest" description="Disordered" evidence="2">
    <location>
        <begin position="1"/>
        <end position="62"/>
    </location>
</feature>
<organism evidence="4 5">
    <name type="scientific">Pythium oligandrum</name>
    <name type="common">Mycoparasitic fungus</name>
    <dbReference type="NCBI Taxonomy" id="41045"/>
    <lineage>
        <taxon>Eukaryota</taxon>
        <taxon>Sar</taxon>
        <taxon>Stramenopiles</taxon>
        <taxon>Oomycota</taxon>
        <taxon>Peronosporomycetes</taxon>
        <taxon>Pythiales</taxon>
        <taxon>Pythiaceae</taxon>
        <taxon>Pythium</taxon>
    </lineage>
</organism>
<name>A0A8K1CAV5_PYTOL</name>
<dbReference type="Pfam" id="PF00225">
    <property type="entry name" value="Kinesin"/>
    <property type="match status" value="1"/>
</dbReference>
<evidence type="ECO:0000259" key="3">
    <source>
        <dbReference type="PROSITE" id="PS50067"/>
    </source>
</evidence>
<comment type="caution">
    <text evidence="1">Lacks conserved residue(s) required for the propagation of feature annotation.</text>
</comment>
<dbReference type="PROSITE" id="PS50067">
    <property type="entry name" value="KINESIN_MOTOR_2"/>
    <property type="match status" value="1"/>
</dbReference>
<dbReference type="GO" id="GO:0005875">
    <property type="term" value="C:microtubule associated complex"/>
    <property type="evidence" value="ECO:0007669"/>
    <property type="project" value="TreeGrafter"/>
</dbReference>
<dbReference type="AlphaFoldDB" id="A0A8K1CAV5"/>
<dbReference type="InterPro" id="IPR001752">
    <property type="entry name" value="Kinesin_motor_dom"/>
</dbReference>
<dbReference type="InterPro" id="IPR027417">
    <property type="entry name" value="P-loop_NTPase"/>
</dbReference>
<dbReference type="OrthoDB" id="3176171at2759"/>
<comment type="caution">
    <text evidence="4">The sequence shown here is derived from an EMBL/GenBank/DDBJ whole genome shotgun (WGS) entry which is preliminary data.</text>
</comment>
<dbReference type="GO" id="GO:0007018">
    <property type="term" value="P:microtubule-based movement"/>
    <property type="evidence" value="ECO:0007669"/>
    <property type="project" value="InterPro"/>
</dbReference>
<accession>A0A8K1CAV5</accession>
<dbReference type="GO" id="GO:0003777">
    <property type="term" value="F:microtubule motor activity"/>
    <property type="evidence" value="ECO:0007669"/>
    <property type="project" value="InterPro"/>
</dbReference>
<dbReference type="Gene3D" id="3.40.850.10">
    <property type="entry name" value="Kinesin motor domain"/>
    <property type="match status" value="1"/>
</dbReference>
<evidence type="ECO:0000256" key="2">
    <source>
        <dbReference type="SAM" id="MobiDB-lite"/>
    </source>
</evidence>
<dbReference type="GO" id="GO:0051231">
    <property type="term" value="P:spindle elongation"/>
    <property type="evidence" value="ECO:0007669"/>
    <property type="project" value="TreeGrafter"/>
</dbReference>
<dbReference type="GO" id="GO:0007052">
    <property type="term" value="P:mitotic spindle organization"/>
    <property type="evidence" value="ECO:0007669"/>
    <property type="project" value="TreeGrafter"/>
</dbReference>
<feature type="domain" description="Kinesin motor" evidence="3">
    <location>
        <begin position="57"/>
        <end position="197"/>
    </location>
</feature>
<dbReference type="SUPFAM" id="SSF52540">
    <property type="entry name" value="P-loop containing nucleoside triphosphate hydrolases"/>
    <property type="match status" value="1"/>
</dbReference>
<dbReference type="PANTHER" id="PTHR47969:SF29">
    <property type="entry name" value="KINESIN-LIKE PROTEIN"/>
    <property type="match status" value="1"/>
</dbReference>
<proteinExistence type="inferred from homology"/>
<sequence length="197" mass="21819">MPNAAPPLRRDASQTSGFVRGLTSARQARTPDSVPSSNKNPSLSDGQVMRRPDNGCTGSGKTFSMSGIEELLAVARKKSLDLPASARSPRDEVELSDGIIPRALKYLYHLFESAPKDVKFVVRASYCEIYNEQVFDLLNSASGSLSVRWNDRNGFYVQNLLVVQCDSMDDLMAVVHEGHRNRRVGTHDMNKDSSRRS</sequence>
<feature type="compositionally biased region" description="Polar residues" evidence="2">
    <location>
        <begin position="33"/>
        <end position="45"/>
    </location>
</feature>
<dbReference type="SMART" id="SM00129">
    <property type="entry name" value="KISc"/>
    <property type="match status" value="1"/>
</dbReference>
<protein>
    <recommendedName>
        <fullName evidence="3">Kinesin motor domain-containing protein</fullName>
    </recommendedName>
</protein>
<dbReference type="PANTHER" id="PTHR47969">
    <property type="entry name" value="CHROMOSOME-ASSOCIATED KINESIN KIF4A-RELATED"/>
    <property type="match status" value="1"/>
</dbReference>
<keyword evidence="5" id="KW-1185">Reference proteome</keyword>
<dbReference type="Proteomes" id="UP000794436">
    <property type="component" value="Unassembled WGS sequence"/>
</dbReference>
<reference evidence="4" key="1">
    <citation type="submission" date="2019-03" db="EMBL/GenBank/DDBJ databases">
        <title>Long read genome sequence of the mycoparasitic Pythium oligandrum ATCC 38472 isolated from sugarbeet rhizosphere.</title>
        <authorList>
            <person name="Gaulin E."/>
        </authorList>
    </citation>
    <scope>NUCLEOTIDE SEQUENCE</scope>
    <source>
        <strain evidence="4">ATCC 38472_TT</strain>
    </source>
</reference>
<evidence type="ECO:0000313" key="4">
    <source>
        <dbReference type="EMBL" id="TMW59420.1"/>
    </source>
</evidence>
<gene>
    <name evidence="4" type="ORF">Poli38472_004489</name>
</gene>
<dbReference type="GO" id="GO:0008017">
    <property type="term" value="F:microtubule binding"/>
    <property type="evidence" value="ECO:0007669"/>
    <property type="project" value="InterPro"/>
</dbReference>